<keyword evidence="13" id="KW-1185">Reference proteome</keyword>
<keyword evidence="2 9" id="KW-0321">Glycogen metabolism</keyword>
<keyword evidence="8 9" id="KW-0119">Carbohydrate metabolism</keyword>
<gene>
    <name evidence="9" type="primary">glgC</name>
    <name evidence="12" type="ORF">HMPREF9432_01528</name>
</gene>
<evidence type="ECO:0000256" key="1">
    <source>
        <dbReference type="ARBA" id="ARBA00010443"/>
    </source>
</evidence>
<dbReference type="PANTHER" id="PTHR43523">
    <property type="entry name" value="GLUCOSE-1-PHOSPHATE ADENYLYLTRANSFERASE-RELATED"/>
    <property type="match status" value="1"/>
</dbReference>
<organism evidence="12 13">
    <name type="scientific">Selenomonas noxia F0398</name>
    <dbReference type="NCBI Taxonomy" id="702437"/>
    <lineage>
        <taxon>Bacteria</taxon>
        <taxon>Bacillati</taxon>
        <taxon>Bacillota</taxon>
        <taxon>Negativicutes</taxon>
        <taxon>Selenomonadales</taxon>
        <taxon>Selenomonadaceae</taxon>
        <taxon>Selenomonas</taxon>
    </lineage>
</organism>
<evidence type="ECO:0000259" key="10">
    <source>
        <dbReference type="Pfam" id="PF00483"/>
    </source>
</evidence>
<evidence type="ECO:0000313" key="12">
    <source>
        <dbReference type="EMBL" id="EHG23854.1"/>
    </source>
</evidence>
<dbReference type="InterPro" id="IPR005836">
    <property type="entry name" value="ADP_Glu_pyroP_CS"/>
</dbReference>
<keyword evidence="4 9" id="KW-0548">Nucleotidyltransferase</keyword>
<keyword evidence="6 9" id="KW-0067">ATP-binding</keyword>
<dbReference type="EMBL" id="ADGH01000016">
    <property type="protein sequence ID" value="EHG23854.1"/>
    <property type="molecule type" value="Genomic_DNA"/>
</dbReference>
<comment type="pathway">
    <text evidence="9">Glycan biosynthesis; glycogen biosynthesis.</text>
</comment>
<dbReference type="Pfam" id="PF00483">
    <property type="entry name" value="NTP_transferase"/>
    <property type="match status" value="1"/>
</dbReference>
<dbReference type="PROSITE" id="PS00810">
    <property type="entry name" value="ADP_GLC_PYROPHOSPH_3"/>
    <property type="match status" value="1"/>
</dbReference>
<comment type="subunit">
    <text evidence="9">Homotetramer.</text>
</comment>
<feature type="domain" description="Nucleotidyl transferase" evidence="10">
    <location>
        <begin position="8"/>
        <end position="261"/>
    </location>
</feature>
<dbReference type="Gene3D" id="2.160.10.10">
    <property type="entry name" value="Hexapeptide repeat proteins"/>
    <property type="match status" value="1"/>
</dbReference>
<dbReference type="RefSeq" id="WP_006693676.1">
    <property type="nucleotide sequence ID" value="NZ_JH376860.1"/>
</dbReference>
<feature type="site" description="Could play a key role in the communication between the regulatory and the substrate sites" evidence="9">
    <location>
        <position position="99"/>
    </location>
</feature>
<dbReference type="SUPFAM" id="SSF51161">
    <property type="entry name" value="Trimeric LpxA-like enzymes"/>
    <property type="match status" value="1"/>
</dbReference>
<evidence type="ECO:0000259" key="11">
    <source>
        <dbReference type="Pfam" id="PF24894"/>
    </source>
</evidence>
<accession>A0ABN0DNF8</accession>
<evidence type="ECO:0000256" key="9">
    <source>
        <dbReference type="HAMAP-Rule" id="MF_00624"/>
    </source>
</evidence>
<name>A0ABN0DNF8_9FIRM</name>
<dbReference type="PROSITE" id="PS00808">
    <property type="entry name" value="ADP_GLC_PYROPHOSPH_1"/>
    <property type="match status" value="1"/>
</dbReference>
<dbReference type="InterPro" id="IPR005835">
    <property type="entry name" value="NTP_transferase_dom"/>
</dbReference>
<feature type="domain" description="Glucose-1-phosphate adenylyltransferase/Bifunctional protein GlmU-like C-terminal hexapeptide" evidence="11">
    <location>
        <begin position="287"/>
        <end position="363"/>
    </location>
</feature>
<feature type="binding site" evidence="9">
    <location>
        <begin position="180"/>
        <end position="181"/>
    </location>
    <ligand>
        <name>alpha-D-glucose 1-phosphate</name>
        <dbReference type="ChEBI" id="CHEBI:58601"/>
    </ligand>
</feature>
<keyword evidence="7 9" id="KW-0320">Glycogen biosynthesis</keyword>
<feature type="binding site" evidence="9">
    <location>
        <position position="191"/>
    </location>
    <ligand>
        <name>alpha-D-glucose 1-phosphate</name>
        <dbReference type="ChEBI" id="CHEBI:58601"/>
    </ligand>
</feature>
<dbReference type="Pfam" id="PF24894">
    <property type="entry name" value="Hexapep_GlmU"/>
    <property type="match status" value="1"/>
</dbReference>
<evidence type="ECO:0000256" key="5">
    <source>
        <dbReference type="ARBA" id="ARBA00022741"/>
    </source>
</evidence>
<dbReference type="InterPro" id="IPR011831">
    <property type="entry name" value="ADP-Glc_PPase"/>
</dbReference>
<comment type="similarity">
    <text evidence="1 9">Belongs to the bacterial/plant glucose-1-phosphate adenylyltransferase family.</text>
</comment>
<dbReference type="EC" id="2.7.7.27" evidence="9"/>
<protein>
    <recommendedName>
        <fullName evidence="9">Glucose-1-phosphate adenylyltransferase</fullName>
        <ecNumber evidence="9">2.7.7.27</ecNumber>
    </recommendedName>
    <alternativeName>
        <fullName evidence="9">ADP-glucose pyrophosphorylase</fullName>
        <shortName evidence="9">ADPGlc PPase</shortName>
    </alternativeName>
    <alternativeName>
        <fullName evidence="9">ADP-glucose synthase</fullName>
    </alternativeName>
</protein>
<dbReference type="CDD" id="cd04651">
    <property type="entry name" value="LbH_G1P_AT_C"/>
    <property type="match status" value="1"/>
</dbReference>
<feature type="binding site" evidence="9">
    <location>
        <position position="100"/>
    </location>
    <ligand>
        <name>alpha-D-glucose 1-phosphate</name>
        <dbReference type="ChEBI" id="CHEBI:58601"/>
    </ligand>
</feature>
<dbReference type="InterPro" id="IPR056818">
    <property type="entry name" value="GlmU/GlgC-like_hexapep"/>
</dbReference>
<comment type="function">
    <text evidence="9">Involved in the biosynthesis of ADP-glucose, a building block required for the elongation reactions to produce glycogen. Catalyzes the reaction between ATP and alpha-D-glucose 1-phosphate (G1P) to produce pyrophosphate and ADP-Glc.</text>
</comment>
<proteinExistence type="inferred from homology"/>
<keyword evidence="5 9" id="KW-0547">Nucleotide-binding</keyword>
<dbReference type="PROSITE" id="PS00809">
    <property type="entry name" value="ADP_GLC_PYROPHOSPH_2"/>
    <property type="match status" value="1"/>
</dbReference>
<evidence type="ECO:0000256" key="3">
    <source>
        <dbReference type="ARBA" id="ARBA00022679"/>
    </source>
</evidence>
<dbReference type="PANTHER" id="PTHR43523:SF2">
    <property type="entry name" value="GLUCOSE-1-PHOSPHATE ADENYLYLTRANSFERASE"/>
    <property type="match status" value="1"/>
</dbReference>
<comment type="catalytic activity">
    <reaction evidence="9">
        <text>alpha-D-glucose 1-phosphate + ATP + H(+) = ADP-alpha-D-glucose + diphosphate</text>
        <dbReference type="Rhea" id="RHEA:12120"/>
        <dbReference type="ChEBI" id="CHEBI:15378"/>
        <dbReference type="ChEBI" id="CHEBI:30616"/>
        <dbReference type="ChEBI" id="CHEBI:33019"/>
        <dbReference type="ChEBI" id="CHEBI:57498"/>
        <dbReference type="ChEBI" id="CHEBI:58601"/>
        <dbReference type="EC" id="2.7.7.27"/>
    </reaction>
</comment>
<dbReference type="HAMAP" id="MF_00624">
    <property type="entry name" value="GlgC"/>
    <property type="match status" value="1"/>
</dbReference>
<evidence type="ECO:0000256" key="7">
    <source>
        <dbReference type="ARBA" id="ARBA00023056"/>
    </source>
</evidence>
<feature type="binding site" evidence="9">
    <location>
        <position position="165"/>
    </location>
    <ligand>
        <name>alpha-D-glucose 1-phosphate</name>
        <dbReference type="ChEBI" id="CHEBI:58601"/>
    </ligand>
</feature>
<dbReference type="InterPro" id="IPR029044">
    <property type="entry name" value="Nucleotide-diphossugar_trans"/>
</dbReference>
<dbReference type="Gene3D" id="3.90.550.10">
    <property type="entry name" value="Spore Coat Polysaccharide Biosynthesis Protein SpsA, Chain A"/>
    <property type="match status" value="1"/>
</dbReference>
<evidence type="ECO:0000256" key="2">
    <source>
        <dbReference type="ARBA" id="ARBA00022600"/>
    </source>
</evidence>
<sequence>MKKTECLAMILAGGQGSRLGALTKRVAKPAVPFGGKYRIIDFPLSNCVNSGIEKVGVLTQYRPLELNQYLGSGSAWDLDKRDGGLFVLPPYAQEKGAEWYRGTADAIYQNLNFIDMADPAYVLILSGDHIYTMDYAWMLEHHKKNKAQATIGVFEVPWDEAPRFGIMNTDESGRIVEFEEKPAKPKSNLASMGIYIFNRDYLAEYLTADARSETSSHDFGKDIIPKMLADEGRLYSYAFSGYWKDVGTIESLWQANMDLLQDEPPFELSGKWRIYSFNPSMPPQFVGKDARVVRSMISEGTMILGTVENSVIFPGVRVGKGAVVRNSVLLPSAVVGDGAMVDYAILAQHAVMEEGARVIGEETQITVIPEGETVSAASTAQRVG</sequence>
<dbReference type="Proteomes" id="UP000003175">
    <property type="component" value="Unassembled WGS sequence"/>
</dbReference>
<reference evidence="12 13" key="1">
    <citation type="submission" date="2011-08" db="EMBL/GenBank/DDBJ databases">
        <title>The Genome Sequence of Selenomonas noxia F0398.</title>
        <authorList>
            <consortium name="The Broad Institute Genome Sequencing Platform"/>
            <person name="Earl A."/>
            <person name="Ward D."/>
            <person name="Feldgarden M."/>
            <person name="Gevers D."/>
            <person name="Izard J."/>
            <person name="Ganesan A."/>
            <person name="Blanton J.M."/>
            <person name="Baranova O.V."/>
            <person name="Tanner A.C."/>
            <person name="Dewhirst F.E."/>
            <person name="Young S.K."/>
            <person name="Zeng Q."/>
            <person name="Gargeya S."/>
            <person name="Fitzgerald M."/>
            <person name="Haas B."/>
            <person name="Abouelleil A."/>
            <person name="Alvarado L."/>
            <person name="Arachchi H.M."/>
            <person name="Berlin A."/>
            <person name="Brown A."/>
            <person name="Chapman S.B."/>
            <person name="Chen Z."/>
            <person name="Dunbar C."/>
            <person name="Freedman E."/>
            <person name="Gearin G."/>
            <person name="Gellesch M."/>
            <person name="Goldberg J."/>
            <person name="Griggs A."/>
            <person name="Gujja S."/>
            <person name="Heiman D."/>
            <person name="Howarth C."/>
            <person name="Larson L."/>
            <person name="Lui A."/>
            <person name="MacDonald P.J.P."/>
            <person name="Montmayeur A."/>
            <person name="Murphy C."/>
            <person name="Neiman D."/>
            <person name="Pearson M."/>
            <person name="Priest M."/>
            <person name="Roberts A."/>
            <person name="Saif S."/>
            <person name="Shea T."/>
            <person name="Shenoy N."/>
            <person name="Sisk P."/>
            <person name="Stolte C."/>
            <person name="Sykes S."/>
            <person name="Wortman J."/>
            <person name="Nusbaum C."/>
            <person name="Birren B."/>
        </authorList>
    </citation>
    <scope>NUCLEOTIDE SEQUENCE [LARGE SCALE GENOMIC DNA]</scope>
    <source>
        <strain evidence="12 13">F0398</strain>
    </source>
</reference>
<evidence type="ECO:0000256" key="4">
    <source>
        <dbReference type="ARBA" id="ARBA00022695"/>
    </source>
</evidence>
<keyword evidence="3 9" id="KW-0808">Transferase</keyword>
<evidence type="ECO:0000256" key="6">
    <source>
        <dbReference type="ARBA" id="ARBA00022840"/>
    </source>
</evidence>
<dbReference type="InterPro" id="IPR011004">
    <property type="entry name" value="Trimer_LpxA-like_sf"/>
</dbReference>
<dbReference type="SUPFAM" id="SSF53448">
    <property type="entry name" value="Nucleotide-diphospho-sugar transferases"/>
    <property type="match status" value="1"/>
</dbReference>
<feature type="site" description="Could play a key role in the communication between the regulatory and the substrate sites" evidence="9">
    <location>
        <position position="60"/>
    </location>
</feature>
<dbReference type="CDD" id="cd02508">
    <property type="entry name" value="ADP_Glucose_PP"/>
    <property type="match status" value="1"/>
</dbReference>
<dbReference type="NCBIfam" id="TIGR02091">
    <property type="entry name" value="glgC"/>
    <property type="match status" value="1"/>
</dbReference>
<evidence type="ECO:0000256" key="8">
    <source>
        <dbReference type="ARBA" id="ARBA00023277"/>
    </source>
</evidence>
<comment type="caution">
    <text evidence="12">The sequence shown here is derived from an EMBL/GenBank/DDBJ whole genome shotgun (WGS) entry which is preliminary data.</text>
</comment>
<dbReference type="GO" id="GO:0016779">
    <property type="term" value="F:nucleotidyltransferase activity"/>
    <property type="evidence" value="ECO:0007669"/>
    <property type="project" value="UniProtKB-KW"/>
</dbReference>
<dbReference type="InterPro" id="IPR023049">
    <property type="entry name" value="GlgC_bac"/>
</dbReference>
<dbReference type="NCBIfam" id="NF003670">
    <property type="entry name" value="PRK05293.1"/>
    <property type="match status" value="1"/>
</dbReference>
<evidence type="ECO:0000313" key="13">
    <source>
        <dbReference type="Proteomes" id="UP000003175"/>
    </source>
</evidence>
<dbReference type="GeneID" id="32474539"/>